<feature type="compositionally biased region" description="Basic residues" evidence="1">
    <location>
        <begin position="181"/>
        <end position="194"/>
    </location>
</feature>
<sequence>MARPSSSDGLHSQSGTLDSFNVDKRRLDKRISRDDSWIVTGKAGARTGRPTSNYIEQRYAPTAWAPTPREEQIGMALGSPSFAPPQRNDSVLQNPKSAGSPAMTSPYVAGIDVTSPNAPLPRKASGKWKIFGMFGRRPSESSSQSPAPNQNDMASSKSRPDFPQTPRSQTMPSPQDYGKESKRRPSVSKMRKAKTNQVAPPMPSPYGASSKALDPQDGQSGMLDVNIPSIELERYSVMFEKVLNPSRTSLLSRRQGALEQLKTVGESNEEPRDSAPRKTGQSGSHMLSPHSALTRSNTSPAHLPSPTRANFDQKTSESKLVIAEPSPTPSYNHLRDSPQKGKLTIASLARARGDQRHPPRASYFAGGGEPSPIIESPMELDSPGAAPSDLKASNQTPKQTIYESPPRQIPVVREQQASPTAVFRAPAASTSSSSLISASVSTSSAKHMANSSTSSALTYRTLNSQISLYTDTDVDETDPVMIGGGRDMTPAEVSIARQISVSRQQRQLLQPKLSIVSTHNKSTMVSASRTPRLQASPASGESARMVTPKTATPTLVVPEDPLHSPYVTPLGVARSRKSERIIIDAT</sequence>
<proteinExistence type="predicted"/>
<protein>
    <submittedName>
        <fullName evidence="2">Uncharacterized protein</fullName>
    </submittedName>
</protein>
<gene>
    <name evidence="2" type="ORF">Micbo1qcDRAFT_192416</name>
</gene>
<feature type="region of interest" description="Disordered" evidence="1">
    <location>
        <begin position="520"/>
        <end position="547"/>
    </location>
</feature>
<reference evidence="3" key="1">
    <citation type="submission" date="2016-02" db="EMBL/GenBank/DDBJ databases">
        <title>Draft genome sequence of Microdochium bolleyi, a fungal endophyte of beachgrass.</title>
        <authorList>
            <consortium name="DOE Joint Genome Institute"/>
            <person name="David A.S."/>
            <person name="May G."/>
            <person name="Haridas S."/>
            <person name="Lim J."/>
            <person name="Wang M."/>
            <person name="Labutti K."/>
            <person name="Lipzen A."/>
            <person name="Barry K."/>
            <person name="Grigoriev I.V."/>
        </authorList>
    </citation>
    <scope>NUCLEOTIDE SEQUENCE [LARGE SCALE GENOMIC DNA]</scope>
    <source>
        <strain evidence="3">J235TASD1</strain>
    </source>
</reference>
<feature type="compositionally biased region" description="Polar residues" evidence="1">
    <location>
        <begin position="1"/>
        <end position="19"/>
    </location>
</feature>
<evidence type="ECO:0000313" key="2">
    <source>
        <dbReference type="EMBL" id="KXJ95374.1"/>
    </source>
</evidence>
<feature type="region of interest" description="Disordered" evidence="1">
    <location>
        <begin position="1"/>
        <end position="26"/>
    </location>
</feature>
<dbReference type="OrthoDB" id="5404004at2759"/>
<dbReference type="EMBL" id="KQ964246">
    <property type="protein sequence ID" value="KXJ95374.1"/>
    <property type="molecule type" value="Genomic_DNA"/>
</dbReference>
<feature type="region of interest" description="Disordered" evidence="1">
    <location>
        <begin position="245"/>
        <end position="403"/>
    </location>
</feature>
<evidence type="ECO:0000313" key="3">
    <source>
        <dbReference type="Proteomes" id="UP000070501"/>
    </source>
</evidence>
<feature type="compositionally biased region" description="Polar residues" evidence="1">
    <location>
        <begin position="140"/>
        <end position="157"/>
    </location>
</feature>
<feature type="compositionally biased region" description="Polar residues" evidence="1">
    <location>
        <begin position="391"/>
        <end position="402"/>
    </location>
</feature>
<dbReference type="Proteomes" id="UP000070501">
    <property type="component" value="Unassembled WGS sequence"/>
</dbReference>
<accession>A0A136JE12</accession>
<keyword evidence="3" id="KW-1185">Reference proteome</keyword>
<feature type="region of interest" description="Disordered" evidence="1">
    <location>
        <begin position="63"/>
        <end position="225"/>
    </location>
</feature>
<feature type="compositionally biased region" description="Polar residues" evidence="1">
    <location>
        <begin position="279"/>
        <end position="300"/>
    </location>
</feature>
<dbReference type="STRING" id="196109.A0A136JE12"/>
<organism evidence="2 3">
    <name type="scientific">Microdochium bolleyi</name>
    <dbReference type="NCBI Taxonomy" id="196109"/>
    <lineage>
        <taxon>Eukaryota</taxon>
        <taxon>Fungi</taxon>
        <taxon>Dikarya</taxon>
        <taxon>Ascomycota</taxon>
        <taxon>Pezizomycotina</taxon>
        <taxon>Sordariomycetes</taxon>
        <taxon>Xylariomycetidae</taxon>
        <taxon>Xylariales</taxon>
        <taxon>Microdochiaceae</taxon>
        <taxon>Microdochium</taxon>
    </lineage>
</organism>
<evidence type="ECO:0000256" key="1">
    <source>
        <dbReference type="SAM" id="MobiDB-lite"/>
    </source>
</evidence>
<name>A0A136JE12_9PEZI</name>
<feature type="compositionally biased region" description="Polar residues" evidence="1">
    <location>
        <begin position="87"/>
        <end position="97"/>
    </location>
</feature>
<feature type="compositionally biased region" description="Polar residues" evidence="1">
    <location>
        <begin position="520"/>
        <end position="539"/>
    </location>
</feature>
<dbReference type="AlphaFoldDB" id="A0A136JE12"/>
<dbReference type="InParanoid" id="A0A136JE12"/>